<accession>A0A4C1V4N1</accession>
<keyword evidence="2" id="KW-1185">Reference proteome</keyword>
<organism evidence="1 2">
    <name type="scientific">Eumeta variegata</name>
    <name type="common">Bagworm moth</name>
    <name type="synonym">Eumeta japonica</name>
    <dbReference type="NCBI Taxonomy" id="151549"/>
    <lineage>
        <taxon>Eukaryota</taxon>
        <taxon>Metazoa</taxon>
        <taxon>Ecdysozoa</taxon>
        <taxon>Arthropoda</taxon>
        <taxon>Hexapoda</taxon>
        <taxon>Insecta</taxon>
        <taxon>Pterygota</taxon>
        <taxon>Neoptera</taxon>
        <taxon>Endopterygota</taxon>
        <taxon>Lepidoptera</taxon>
        <taxon>Glossata</taxon>
        <taxon>Ditrysia</taxon>
        <taxon>Tineoidea</taxon>
        <taxon>Psychidae</taxon>
        <taxon>Oiketicinae</taxon>
        <taxon>Eumeta</taxon>
    </lineage>
</organism>
<dbReference type="AlphaFoldDB" id="A0A4C1V4N1"/>
<name>A0A4C1V4N1_EUMVA</name>
<gene>
    <name evidence="1" type="ORF">EVAR_23873_1</name>
</gene>
<evidence type="ECO:0000313" key="1">
    <source>
        <dbReference type="EMBL" id="GBP33470.1"/>
    </source>
</evidence>
<sequence length="122" mass="13442">MLLHTRGVCAAPCGPSTRPRCLPAASNYRRCGLFARAAFVPPPLYCRVYIKRYPPPLRRNLRALFGRSAGPAGRSASTTDISRFVLTIWLQRDLIAKAPLYVHQSISPSIRLSVCLSQGCIS</sequence>
<dbReference type="Proteomes" id="UP000299102">
    <property type="component" value="Unassembled WGS sequence"/>
</dbReference>
<dbReference type="EMBL" id="BGZK01000274">
    <property type="protein sequence ID" value="GBP33470.1"/>
    <property type="molecule type" value="Genomic_DNA"/>
</dbReference>
<proteinExistence type="predicted"/>
<reference evidence="1 2" key="1">
    <citation type="journal article" date="2019" name="Commun. Biol.">
        <title>The bagworm genome reveals a unique fibroin gene that provides high tensile strength.</title>
        <authorList>
            <person name="Kono N."/>
            <person name="Nakamura H."/>
            <person name="Ohtoshi R."/>
            <person name="Tomita M."/>
            <person name="Numata K."/>
            <person name="Arakawa K."/>
        </authorList>
    </citation>
    <scope>NUCLEOTIDE SEQUENCE [LARGE SCALE GENOMIC DNA]</scope>
</reference>
<protein>
    <submittedName>
        <fullName evidence="1">Uncharacterized protein</fullName>
    </submittedName>
</protein>
<evidence type="ECO:0000313" key="2">
    <source>
        <dbReference type="Proteomes" id="UP000299102"/>
    </source>
</evidence>
<comment type="caution">
    <text evidence="1">The sequence shown here is derived from an EMBL/GenBank/DDBJ whole genome shotgun (WGS) entry which is preliminary data.</text>
</comment>